<keyword evidence="1" id="KW-0812">Transmembrane</keyword>
<comment type="caution">
    <text evidence="2">The sequence shown here is derived from an EMBL/GenBank/DDBJ whole genome shotgun (WGS) entry which is preliminary data.</text>
</comment>
<accession>A0A2T2XBS2</accession>
<dbReference type="AlphaFoldDB" id="A0A2T2XBS2"/>
<organism evidence="2 3">
    <name type="scientific">Sulfobacillus benefaciens</name>
    <dbReference type="NCBI Taxonomy" id="453960"/>
    <lineage>
        <taxon>Bacteria</taxon>
        <taxon>Bacillati</taxon>
        <taxon>Bacillota</taxon>
        <taxon>Clostridia</taxon>
        <taxon>Eubacteriales</taxon>
        <taxon>Clostridiales Family XVII. Incertae Sedis</taxon>
        <taxon>Sulfobacillus</taxon>
    </lineage>
</organism>
<feature type="transmembrane region" description="Helical" evidence="1">
    <location>
        <begin position="43"/>
        <end position="60"/>
    </location>
</feature>
<protein>
    <submittedName>
        <fullName evidence="2">Uncharacterized protein</fullName>
    </submittedName>
</protein>
<keyword evidence="1" id="KW-1133">Transmembrane helix</keyword>
<evidence type="ECO:0000313" key="2">
    <source>
        <dbReference type="EMBL" id="PSR31961.1"/>
    </source>
</evidence>
<evidence type="ECO:0000313" key="3">
    <source>
        <dbReference type="Proteomes" id="UP000242972"/>
    </source>
</evidence>
<keyword evidence="1" id="KW-0472">Membrane</keyword>
<evidence type="ECO:0000256" key="1">
    <source>
        <dbReference type="SAM" id="Phobius"/>
    </source>
</evidence>
<proteinExistence type="predicted"/>
<name>A0A2T2XBS2_9FIRM</name>
<dbReference type="EMBL" id="PXYW01000058">
    <property type="protein sequence ID" value="PSR31961.1"/>
    <property type="molecule type" value="Genomic_DNA"/>
</dbReference>
<dbReference type="Proteomes" id="UP000242972">
    <property type="component" value="Unassembled WGS sequence"/>
</dbReference>
<gene>
    <name evidence="2" type="ORF">C7B46_16445</name>
</gene>
<sequence length="68" mass="7790">MASGGLWHIDWLPLFVNEFTTIQDVETRPEKGEQDMTPSTGNVLMEALFLVTFIVGFVWPSSRHRKPQ</sequence>
<reference evidence="2 3" key="1">
    <citation type="journal article" date="2014" name="BMC Genomics">
        <title>Comparison of environmental and isolate Sulfobacillus genomes reveals diverse carbon, sulfur, nitrogen, and hydrogen metabolisms.</title>
        <authorList>
            <person name="Justice N.B."/>
            <person name="Norman A."/>
            <person name="Brown C.T."/>
            <person name="Singh A."/>
            <person name="Thomas B.C."/>
            <person name="Banfield J.F."/>
        </authorList>
    </citation>
    <scope>NUCLEOTIDE SEQUENCE [LARGE SCALE GENOMIC DNA]</scope>
    <source>
        <strain evidence="2">AMDSBA4</strain>
    </source>
</reference>